<dbReference type="Gene3D" id="1.20.140.10">
    <property type="entry name" value="Butyryl-CoA Dehydrogenase, subunit A, domain 3"/>
    <property type="match status" value="1"/>
</dbReference>
<dbReference type="InterPro" id="IPR046373">
    <property type="entry name" value="Acyl-CoA_Oxase/DH_mid-dom_sf"/>
</dbReference>
<dbReference type="PANTHER" id="PTHR48083">
    <property type="entry name" value="MEDIUM-CHAIN SPECIFIC ACYL-COA DEHYDROGENASE, MITOCHONDRIAL-RELATED"/>
    <property type="match status" value="1"/>
</dbReference>
<dbReference type="InterPro" id="IPR013786">
    <property type="entry name" value="AcylCoA_DH/ox_N"/>
</dbReference>
<evidence type="ECO:0000256" key="5">
    <source>
        <dbReference type="ARBA" id="ARBA00022827"/>
    </source>
</evidence>
<evidence type="ECO:0000256" key="2">
    <source>
        <dbReference type="ARBA" id="ARBA00009347"/>
    </source>
</evidence>
<dbReference type="Proteomes" id="UP001385892">
    <property type="component" value="Unassembled WGS sequence"/>
</dbReference>
<evidence type="ECO:0000313" key="10">
    <source>
        <dbReference type="EMBL" id="MEJ8851129.1"/>
    </source>
</evidence>
<dbReference type="SUPFAM" id="SSF47203">
    <property type="entry name" value="Acyl-CoA dehydrogenase C-terminal domain-like"/>
    <property type="match status" value="1"/>
</dbReference>
<dbReference type="PANTHER" id="PTHR48083:SF13">
    <property type="entry name" value="ACYL-COA DEHYDROGENASE FAMILY MEMBER 11"/>
    <property type="match status" value="1"/>
</dbReference>
<dbReference type="Pfam" id="PF00441">
    <property type="entry name" value="Acyl-CoA_dh_1"/>
    <property type="match status" value="1"/>
</dbReference>
<protein>
    <submittedName>
        <fullName evidence="10">Acyl-CoA dehydrogenase family protein</fullName>
    </submittedName>
</protein>
<feature type="domain" description="Acyl-CoA dehydrogenase/oxidase N-terminal" evidence="9">
    <location>
        <begin position="8"/>
        <end position="127"/>
    </location>
</feature>
<dbReference type="InterPro" id="IPR050741">
    <property type="entry name" value="Acyl-CoA_dehydrogenase"/>
</dbReference>
<dbReference type="InterPro" id="IPR006091">
    <property type="entry name" value="Acyl-CoA_Oxase/DH_mid-dom"/>
</dbReference>
<reference evidence="10 11" key="1">
    <citation type="submission" date="2024-03" db="EMBL/GenBank/DDBJ databases">
        <title>Novel species of the genus Variovorax.</title>
        <authorList>
            <person name="Liu Q."/>
            <person name="Xin Y.-H."/>
        </authorList>
    </citation>
    <scope>NUCLEOTIDE SEQUENCE [LARGE SCALE GENOMIC DNA]</scope>
    <source>
        <strain evidence="10 11">KACC 18900</strain>
    </source>
</reference>
<keyword evidence="6" id="KW-0560">Oxidoreductase</keyword>
<accession>A0ABU8WUR4</accession>
<comment type="cofactor">
    <cofactor evidence="1">
        <name>FAD</name>
        <dbReference type="ChEBI" id="CHEBI:57692"/>
    </cofactor>
</comment>
<evidence type="ECO:0000256" key="1">
    <source>
        <dbReference type="ARBA" id="ARBA00001974"/>
    </source>
</evidence>
<dbReference type="EMBL" id="JBBKZT010000019">
    <property type="protein sequence ID" value="MEJ8851129.1"/>
    <property type="molecule type" value="Genomic_DNA"/>
</dbReference>
<evidence type="ECO:0000313" key="11">
    <source>
        <dbReference type="Proteomes" id="UP001385892"/>
    </source>
</evidence>
<dbReference type="InterPro" id="IPR037069">
    <property type="entry name" value="AcylCoA_DH/ox_N_sf"/>
</dbReference>
<evidence type="ECO:0000259" key="7">
    <source>
        <dbReference type="Pfam" id="PF00441"/>
    </source>
</evidence>
<dbReference type="Gene3D" id="2.40.110.10">
    <property type="entry name" value="Butyryl-CoA Dehydrogenase, subunit A, domain 2"/>
    <property type="match status" value="1"/>
</dbReference>
<feature type="domain" description="Acyl-CoA oxidase/dehydrogenase middle" evidence="8">
    <location>
        <begin position="131"/>
        <end position="233"/>
    </location>
</feature>
<dbReference type="InterPro" id="IPR009075">
    <property type="entry name" value="AcylCo_DH/oxidase_C"/>
</dbReference>
<organism evidence="10 11">
    <name type="scientific">Variovorax rhizosphaerae</name>
    <dbReference type="NCBI Taxonomy" id="1836200"/>
    <lineage>
        <taxon>Bacteria</taxon>
        <taxon>Pseudomonadati</taxon>
        <taxon>Pseudomonadota</taxon>
        <taxon>Betaproteobacteria</taxon>
        <taxon>Burkholderiales</taxon>
        <taxon>Comamonadaceae</taxon>
        <taxon>Variovorax</taxon>
    </lineage>
</organism>
<comment type="similarity">
    <text evidence="2">Belongs to the acyl-CoA dehydrogenase family.</text>
</comment>
<feature type="domain" description="Acyl-CoA dehydrogenase/oxidase C-terminal" evidence="7">
    <location>
        <begin position="245"/>
        <end position="393"/>
    </location>
</feature>
<name>A0ABU8WUR4_9BURK</name>
<evidence type="ECO:0000256" key="3">
    <source>
        <dbReference type="ARBA" id="ARBA00011738"/>
    </source>
</evidence>
<keyword evidence="4" id="KW-0285">Flavoprotein</keyword>
<keyword evidence="5" id="KW-0274">FAD</keyword>
<keyword evidence="11" id="KW-1185">Reference proteome</keyword>
<proteinExistence type="inferred from homology"/>
<gene>
    <name evidence="10" type="ORF">WKW82_31145</name>
</gene>
<dbReference type="Pfam" id="PF02771">
    <property type="entry name" value="Acyl-CoA_dh_N"/>
    <property type="match status" value="1"/>
</dbReference>
<evidence type="ECO:0000256" key="4">
    <source>
        <dbReference type="ARBA" id="ARBA00022630"/>
    </source>
</evidence>
<evidence type="ECO:0000259" key="8">
    <source>
        <dbReference type="Pfam" id="PF02770"/>
    </source>
</evidence>
<comment type="caution">
    <text evidence="10">The sequence shown here is derived from an EMBL/GenBank/DDBJ whole genome shotgun (WGS) entry which is preliminary data.</text>
</comment>
<evidence type="ECO:0000259" key="9">
    <source>
        <dbReference type="Pfam" id="PF02771"/>
    </source>
</evidence>
<evidence type="ECO:0000256" key="6">
    <source>
        <dbReference type="ARBA" id="ARBA00023002"/>
    </source>
</evidence>
<dbReference type="InterPro" id="IPR009100">
    <property type="entry name" value="AcylCoA_DH/oxidase_NM_dom_sf"/>
</dbReference>
<dbReference type="InterPro" id="IPR036250">
    <property type="entry name" value="AcylCo_DH-like_C"/>
</dbReference>
<dbReference type="Gene3D" id="1.10.540.10">
    <property type="entry name" value="Acyl-CoA dehydrogenase/oxidase, N-terminal domain"/>
    <property type="match status" value="1"/>
</dbReference>
<comment type="subunit">
    <text evidence="3">Homodimer.</text>
</comment>
<sequence>MYEFSPKVQDLQKRLGAFMDEHIYPNEARYYKEAEEMGPWKVAPILDELKPKAREAGLWNLFLPESEHGAGLTNFDYAPLCEIMGRSHLAPEVFNCSAPDTGNMEVLARYGTPEHQERWLKPLLAGEIRSCFAMTEPAVASSDATNIESSIVRDGDEYVINGHKWYTTNATDPRCKIAIFMGKSDPDNADRHKQQSMILVPMDTPGVTVVRPIAVFGFYGVPDRASEVTFKDVRVPASNMLLGEGRGFEIAQGRLGPGRIHHCMRLVGLAEKMLELMCKRTQSRTAFGKPISQQGVTLERIAQSRILIEQARLLTLNAAHRMDTVGNKVAKADIAMIKVAAPQMACQVIDWTIQAFGGGGTNNDVGIASAYATARLLRLADGPDEVHRNQIGKLELAKYR</sequence>
<dbReference type="SUPFAM" id="SSF56645">
    <property type="entry name" value="Acyl-CoA dehydrogenase NM domain-like"/>
    <property type="match status" value="1"/>
</dbReference>
<dbReference type="Pfam" id="PF02770">
    <property type="entry name" value="Acyl-CoA_dh_M"/>
    <property type="match status" value="1"/>
</dbReference>